<proteinExistence type="inferred from homology"/>
<keyword evidence="3" id="KW-0418">Kinase</keyword>
<dbReference type="PROSITE" id="PS00584">
    <property type="entry name" value="PFKB_KINASES_2"/>
    <property type="match status" value="1"/>
</dbReference>
<evidence type="ECO:0000256" key="3">
    <source>
        <dbReference type="ARBA" id="ARBA00022777"/>
    </source>
</evidence>
<dbReference type="PANTHER" id="PTHR43085">
    <property type="entry name" value="HEXOKINASE FAMILY MEMBER"/>
    <property type="match status" value="1"/>
</dbReference>
<protein>
    <recommendedName>
        <fullName evidence="4">Carbohydrate kinase PfkB domain-containing protein</fullName>
    </recommendedName>
</protein>
<dbReference type="InterPro" id="IPR002173">
    <property type="entry name" value="Carboh/pur_kinase_PfkB_CS"/>
</dbReference>
<dbReference type="Pfam" id="PF00294">
    <property type="entry name" value="PfkB"/>
    <property type="match status" value="1"/>
</dbReference>
<dbReference type="GO" id="GO:0016301">
    <property type="term" value="F:kinase activity"/>
    <property type="evidence" value="ECO:0007669"/>
    <property type="project" value="UniProtKB-KW"/>
</dbReference>
<dbReference type="InterPro" id="IPR011611">
    <property type="entry name" value="PfkB_dom"/>
</dbReference>
<dbReference type="EMBL" id="DXBC01000025">
    <property type="protein sequence ID" value="HIZ78453.1"/>
    <property type="molecule type" value="Genomic_DNA"/>
</dbReference>
<dbReference type="InterPro" id="IPR050306">
    <property type="entry name" value="PfkB_Carbo_kinase"/>
</dbReference>
<keyword evidence="2" id="KW-0808">Transferase</keyword>
<evidence type="ECO:0000259" key="4">
    <source>
        <dbReference type="Pfam" id="PF00294"/>
    </source>
</evidence>
<evidence type="ECO:0000313" key="6">
    <source>
        <dbReference type="Proteomes" id="UP000824101"/>
    </source>
</evidence>
<comment type="similarity">
    <text evidence="1">Belongs to the carbohydrate kinase PfkB family.</text>
</comment>
<evidence type="ECO:0000256" key="1">
    <source>
        <dbReference type="ARBA" id="ARBA00010688"/>
    </source>
</evidence>
<comment type="caution">
    <text evidence="5">The sequence shown here is derived from an EMBL/GenBank/DDBJ whole genome shotgun (WGS) entry which is preliminary data.</text>
</comment>
<dbReference type="InterPro" id="IPR029056">
    <property type="entry name" value="Ribokinase-like"/>
</dbReference>
<sequence length="319" mass="34465">MRRILCIGDLCADLIIPYGEAKRNLSLIRQGIIGSSQVELRSGGTAGNTAAVLGKLGERPVFVTDLCQDRLGMFLKGEMERYGVDMSFSPVGDRGAMVCIAVVEENGDRTMFSWIPPGAGYPTFSAESFSPELFSQDSLIFTGGMSLNNDGDSMRAVRDFVAEMKEKTDSLFVFDLNTRIETYGLSEERRRYYGEMIRLADVVLGSGIEEFGPLTGKQTLGEAASALVSDGRLVIARDGENPVLIAEKGRMDSVDTESVSVVSTVGAGDTFNGAFLSAFNRGFPVKECVKFANETAGYMISHSGHLEIPESGAARLKKV</sequence>
<gene>
    <name evidence="5" type="ORF">IAA17_01485</name>
</gene>
<dbReference type="PANTHER" id="PTHR43085:SF57">
    <property type="entry name" value="CARBOHYDRATE KINASE PFKB DOMAIN-CONTAINING PROTEIN"/>
    <property type="match status" value="1"/>
</dbReference>
<dbReference type="SUPFAM" id="SSF53613">
    <property type="entry name" value="Ribokinase-like"/>
    <property type="match status" value="1"/>
</dbReference>
<name>A0A9D2GFZ2_9FIRM</name>
<reference evidence="5" key="2">
    <citation type="submission" date="2021-04" db="EMBL/GenBank/DDBJ databases">
        <authorList>
            <person name="Gilroy R."/>
        </authorList>
    </citation>
    <scope>NUCLEOTIDE SEQUENCE</scope>
    <source>
        <strain evidence="5">ChiBcec1-1093</strain>
    </source>
</reference>
<evidence type="ECO:0000256" key="2">
    <source>
        <dbReference type="ARBA" id="ARBA00022679"/>
    </source>
</evidence>
<feature type="domain" description="Carbohydrate kinase PfkB" evidence="4">
    <location>
        <begin position="1"/>
        <end position="304"/>
    </location>
</feature>
<dbReference type="Gene3D" id="3.40.1190.20">
    <property type="match status" value="1"/>
</dbReference>
<dbReference type="AlphaFoldDB" id="A0A9D2GFZ2"/>
<organism evidence="5 6">
    <name type="scientific">Candidatus Lachnoclostridium stercorigallinarum</name>
    <dbReference type="NCBI Taxonomy" id="2838634"/>
    <lineage>
        <taxon>Bacteria</taxon>
        <taxon>Bacillati</taxon>
        <taxon>Bacillota</taxon>
        <taxon>Clostridia</taxon>
        <taxon>Lachnospirales</taxon>
        <taxon>Lachnospiraceae</taxon>
    </lineage>
</organism>
<dbReference type="Proteomes" id="UP000824101">
    <property type="component" value="Unassembled WGS sequence"/>
</dbReference>
<accession>A0A9D2GFZ2</accession>
<reference evidence="5" key="1">
    <citation type="journal article" date="2021" name="PeerJ">
        <title>Extensive microbial diversity within the chicken gut microbiome revealed by metagenomics and culture.</title>
        <authorList>
            <person name="Gilroy R."/>
            <person name="Ravi A."/>
            <person name="Getino M."/>
            <person name="Pursley I."/>
            <person name="Horton D.L."/>
            <person name="Alikhan N.F."/>
            <person name="Baker D."/>
            <person name="Gharbi K."/>
            <person name="Hall N."/>
            <person name="Watson M."/>
            <person name="Adriaenssens E.M."/>
            <person name="Foster-Nyarko E."/>
            <person name="Jarju S."/>
            <person name="Secka A."/>
            <person name="Antonio M."/>
            <person name="Oren A."/>
            <person name="Chaudhuri R.R."/>
            <person name="La Ragione R."/>
            <person name="Hildebrand F."/>
            <person name="Pallen M.J."/>
        </authorList>
    </citation>
    <scope>NUCLEOTIDE SEQUENCE</scope>
    <source>
        <strain evidence="5">ChiBcec1-1093</strain>
    </source>
</reference>
<evidence type="ECO:0000313" key="5">
    <source>
        <dbReference type="EMBL" id="HIZ78453.1"/>
    </source>
</evidence>